<reference evidence="4 5" key="1">
    <citation type="submission" date="2020-08" db="EMBL/GenBank/DDBJ databases">
        <title>Winkia gen. nov., sp. nov., isolated from faeces of the Anser albifrons in China.</title>
        <authorList>
            <person name="Liu Q."/>
        </authorList>
    </citation>
    <scope>NUCLEOTIDE SEQUENCE [LARGE SCALE GENOMIC DNA]</scope>
    <source>
        <strain evidence="4 5">C62</strain>
    </source>
</reference>
<name>A0A8I0G8I0_9ACTO</name>
<feature type="compositionally biased region" description="Polar residues" evidence="1">
    <location>
        <begin position="96"/>
        <end position="107"/>
    </location>
</feature>
<comment type="caution">
    <text evidence="4">The sequence shown here is derived from an EMBL/GenBank/DDBJ whole genome shotgun (WGS) entry which is preliminary data.</text>
</comment>
<accession>A0A8I0G8I0</accession>
<dbReference type="InterPro" id="IPR021447">
    <property type="entry name" value="DUF3097_C"/>
</dbReference>
<evidence type="ECO:0000313" key="5">
    <source>
        <dbReference type="Proteomes" id="UP000627538"/>
    </source>
</evidence>
<keyword evidence="5" id="KW-1185">Reference proteome</keyword>
<dbReference type="Pfam" id="PF11296">
    <property type="entry name" value="DUF3097_C"/>
    <property type="match status" value="1"/>
</dbReference>
<feature type="region of interest" description="Disordered" evidence="1">
    <location>
        <begin position="89"/>
        <end position="112"/>
    </location>
</feature>
<dbReference type="EMBL" id="JACRUO010000001">
    <property type="protein sequence ID" value="MBD3689099.1"/>
    <property type="molecule type" value="Genomic_DNA"/>
</dbReference>
<organism evidence="4 5">
    <name type="scientific">Nanchangia anserum</name>
    <dbReference type="NCBI Taxonomy" id="2692125"/>
    <lineage>
        <taxon>Bacteria</taxon>
        <taxon>Bacillati</taxon>
        <taxon>Actinomycetota</taxon>
        <taxon>Actinomycetes</taxon>
        <taxon>Actinomycetales</taxon>
        <taxon>Actinomycetaceae</taxon>
        <taxon>Nanchangia</taxon>
    </lineage>
</organism>
<gene>
    <name evidence="4" type="ORF">H8R10_02470</name>
</gene>
<evidence type="ECO:0000259" key="2">
    <source>
        <dbReference type="Pfam" id="PF11296"/>
    </source>
</evidence>
<dbReference type="RefSeq" id="WP_191071171.1">
    <property type="nucleotide sequence ID" value="NZ_JACRUO010000001.1"/>
</dbReference>
<feature type="domain" description="DUF3097" evidence="3">
    <location>
        <begin position="24"/>
        <end position="86"/>
    </location>
</feature>
<dbReference type="InterPro" id="IPR053883">
    <property type="entry name" value="DUF3097_N"/>
</dbReference>
<sequence length="292" mass="32124">MRDRYGPDVLASDFRRSHLKPITQVEARPGVVVEDPTTGFVGAVLRVYKSGGAIVVDLEDRLGRVRAFPLGPGFWIDGKPVELVRPRAVQARSGPPSATSRELTNSGSRRVADAPARVARASRLWVEGRHDAELVEHVWGDDLRVAGVVVELLHGADNLEAVLADFSPTPDRRAGILLDHLVTGSKETRLAEALRRRWGEDALLISGHPFVDIWQAIAPERVGLAAWPDIPRGTDIKIGTLCHLGWPHADHADVAAGWQRILRRVRDWRDLSPALLGRVEELIDFVTAPGTR</sequence>
<evidence type="ECO:0000259" key="3">
    <source>
        <dbReference type="Pfam" id="PF22845"/>
    </source>
</evidence>
<proteinExistence type="predicted"/>
<dbReference type="Pfam" id="PF22845">
    <property type="entry name" value="DUF3097_N"/>
    <property type="match status" value="1"/>
</dbReference>
<feature type="domain" description="DUF3097" evidence="2">
    <location>
        <begin position="122"/>
        <end position="287"/>
    </location>
</feature>
<evidence type="ECO:0000313" key="4">
    <source>
        <dbReference type="EMBL" id="MBD3689099.1"/>
    </source>
</evidence>
<dbReference type="AlphaFoldDB" id="A0A8I0G8I0"/>
<evidence type="ECO:0000256" key="1">
    <source>
        <dbReference type="SAM" id="MobiDB-lite"/>
    </source>
</evidence>
<dbReference type="Proteomes" id="UP000627538">
    <property type="component" value="Unassembled WGS sequence"/>
</dbReference>
<protein>
    <submittedName>
        <fullName evidence="4">DUF3097 domain-containing protein</fullName>
    </submittedName>
</protein>